<feature type="non-terminal residue" evidence="1">
    <location>
        <position position="124"/>
    </location>
</feature>
<name>A0A4Y7PUC7_9AGAM</name>
<accession>A0A4Y7PUC7</accession>
<protein>
    <submittedName>
        <fullName evidence="1">Uncharacterized protein</fullName>
    </submittedName>
</protein>
<keyword evidence="2" id="KW-1185">Reference proteome</keyword>
<evidence type="ECO:0000313" key="1">
    <source>
        <dbReference type="EMBL" id="TDL18179.1"/>
    </source>
</evidence>
<dbReference type="STRING" id="50990.A0A4Y7PUC7"/>
<evidence type="ECO:0000313" key="2">
    <source>
        <dbReference type="Proteomes" id="UP000294933"/>
    </source>
</evidence>
<gene>
    <name evidence="1" type="ORF">BD410DRAFT_728891</name>
</gene>
<proteinExistence type="predicted"/>
<dbReference type="Proteomes" id="UP000294933">
    <property type="component" value="Unassembled WGS sequence"/>
</dbReference>
<reference evidence="1 2" key="1">
    <citation type="submission" date="2018-06" db="EMBL/GenBank/DDBJ databases">
        <title>A transcriptomic atlas of mushroom development highlights an independent origin of complex multicellularity.</title>
        <authorList>
            <consortium name="DOE Joint Genome Institute"/>
            <person name="Krizsan K."/>
            <person name="Almasi E."/>
            <person name="Merenyi Z."/>
            <person name="Sahu N."/>
            <person name="Viragh M."/>
            <person name="Koszo T."/>
            <person name="Mondo S."/>
            <person name="Kiss B."/>
            <person name="Balint B."/>
            <person name="Kues U."/>
            <person name="Barry K."/>
            <person name="Hegedus J.C."/>
            <person name="Henrissat B."/>
            <person name="Johnson J."/>
            <person name="Lipzen A."/>
            <person name="Ohm R."/>
            <person name="Nagy I."/>
            <person name="Pangilinan J."/>
            <person name="Yan J."/>
            <person name="Xiong Y."/>
            <person name="Grigoriev I.V."/>
            <person name="Hibbett D.S."/>
            <person name="Nagy L.G."/>
        </authorList>
    </citation>
    <scope>NUCLEOTIDE SEQUENCE [LARGE SCALE GENOMIC DNA]</scope>
    <source>
        <strain evidence="1 2">SZMC22713</strain>
    </source>
</reference>
<dbReference type="EMBL" id="ML170211">
    <property type="protein sequence ID" value="TDL18179.1"/>
    <property type="molecule type" value="Genomic_DNA"/>
</dbReference>
<dbReference type="VEuPathDB" id="FungiDB:BD410DRAFT_728891"/>
<dbReference type="OrthoDB" id="432234at2759"/>
<organism evidence="1 2">
    <name type="scientific">Rickenella mellea</name>
    <dbReference type="NCBI Taxonomy" id="50990"/>
    <lineage>
        <taxon>Eukaryota</taxon>
        <taxon>Fungi</taxon>
        <taxon>Dikarya</taxon>
        <taxon>Basidiomycota</taxon>
        <taxon>Agaricomycotina</taxon>
        <taxon>Agaricomycetes</taxon>
        <taxon>Hymenochaetales</taxon>
        <taxon>Rickenellaceae</taxon>
        <taxon>Rickenella</taxon>
    </lineage>
</organism>
<dbReference type="AlphaFoldDB" id="A0A4Y7PUC7"/>
<sequence>MAFAHRTAQELHWYYAKDTHLGQPLTDRRLKDKLERLNSGRTNQRPGKIPLVLGMPVLISQNFDVEGGIVNGSKGILKQIRYRIDADGHRHAVSCVVHVADTSDESLPHLPQHHVVVLEDTTDL</sequence>